<dbReference type="AlphaFoldDB" id="A0A9X2YKJ7"/>
<evidence type="ECO:0000256" key="5">
    <source>
        <dbReference type="ARBA" id="ARBA00023172"/>
    </source>
</evidence>
<evidence type="ECO:0000256" key="4">
    <source>
        <dbReference type="ARBA" id="ARBA00023125"/>
    </source>
</evidence>
<evidence type="ECO:0000256" key="2">
    <source>
        <dbReference type="ARBA" id="ARBA00010961"/>
    </source>
</evidence>
<dbReference type="InterPro" id="IPR001207">
    <property type="entry name" value="Transposase_mutator"/>
</dbReference>
<reference evidence="6" key="1">
    <citation type="submission" date="2020-07" db="EMBL/GenBank/DDBJ databases">
        <authorList>
            <person name="Pettersson B.M.F."/>
            <person name="Behra P.R.K."/>
            <person name="Ramesh M."/>
            <person name="Das S."/>
            <person name="Dasgupta S."/>
            <person name="Kirsebom L.A."/>
        </authorList>
    </citation>
    <scope>NUCLEOTIDE SEQUENCE</scope>
    <source>
        <strain evidence="6">DSM 45406</strain>
    </source>
</reference>
<organism evidence="6 7">
    <name type="scientific">Mycolicibacterium rufum</name>
    <dbReference type="NCBI Taxonomy" id="318424"/>
    <lineage>
        <taxon>Bacteria</taxon>
        <taxon>Bacillati</taxon>
        <taxon>Actinomycetota</taxon>
        <taxon>Actinomycetes</taxon>
        <taxon>Mycobacteriales</taxon>
        <taxon>Mycobacteriaceae</taxon>
        <taxon>Mycolicibacterium</taxon>
    </lineage>
</organism>
<comment type="function">
    <text evidence="1">Required for the transposition of the insertion element.</text>
</comment>
<evidence type="ECO:0000256" key="1">
    <source>
        <dbReference type="ARBA" id="ARBA00002190"/>
    </source>
</evidence>
<sequence length="70" mass="7972">IESLNARYRRAIKARGHFPSEQAALKCLYLVTRSLDPTGAGRARWTMRWKPALNAFAITFADRFPAAETY</sequence>
<comment type="similarity">
    <text evidence="2">Belongs to the transposase mutator family.</text>
</comment>
<reference evidence="6" key="2">
    <citation type="journal article" date="2022" name="BMC Genomics">
        <title>Comparative genome analysis of mycobacteria focusing on tRNA and non-coding RNA.</title>
        <authorList>
            <person name="Behra P.R.K."/>
            <person name="Pettersson B.M.F."/>
            <person name="Ramesh M."/>
            <person name="Das S."/>
            <person name="Dasgupta S."/>
            <person name="Kirsebom L.A."/>
        </authorList>
    </citation>
    <scope>NUCLEOTIDE SEQUENCE</scope>
    <source>
        <strain evidence="6">DSM 45406</strain>
    </source>
</reference>
<dbReference type="GO" id="GO:0006313">
    <property type="term" value="P:DNA transposition"/>
    <property type="evidence" value="ECO:0007669"/>
    <property type="project" value="InterPro"/>
</dbReference>
<evidence type="ECO:0000256" key="3">
    <source>
        <dbReference type="ARBA" id="ARBA00022578"/>
    </source>
</evidence>
<feature type="non-terminal residue" evidence="6">
    <location>
        <position position="1"/>
    </location>
</feature>
<evidence type="ECO:0000313" key="6">
    <source>
        <dbReference type="EMBL" id="MCV7074286.1"/>
    </source>
</evidence>
<dbReference type="EMBL" id="JACKRN010001057">
    <property type="protein sequence ID" value="MCV7074286.1"/>
    <property type="molecule type" value="Genomic_DNA"/>
</dbReference>
<comment type="caution">
    <text evidence="6">The sequence shown here is derived from an EMBL/GenBank/DDBJ whole genome shotgun (WGS) entry which is preliminary data.</text>
</comment>
<dbReference type="Proteomes" id="UP001140272">
    <property type="component" value="Unassembled WGS sequence"/>
</dbReference>
<keyword evidence="5" id="KW-0233">DNA recombination</keyword>
<proteinExistence type="inferred from homology"/>
<gene>
    <name evidence="6" type="ORF">H7H73_32485</name>
</gene>
<keyword evidence="4" id="KW-0238">DNA-binding</keyword>
<keyword evidence="3" id="KW-0815">Transposition</keyword>
<dbReference type="GO" id="GO:0003677">
    <property type="term" value="F:DNA binding"/>
    <property type="evidence" value="ECO:0007669"/>
    <property type="project" value="UniProtKB-KW"/>
</dbReference>
<protein>
    <submittedName>
        <fullName evidence="6">Transposase</fullName>
    </submittedName>
</protein>
<dbReference type="GO" id="GO:0004803">
    <property type="term" value="F:transposase activity"/>
    <property type="evidence" value="ECO:0007669"/>
    <property type="project" value="InterPro"/>
</dbReference>
<accession>A0A9X2YKJ7</accession>
<dbReference type="Pfam" id="PF00872">
    <property type="entry name" value="Transposase_mut"/>
    <property type="match status" value="1"/>
</dbReference>
<evidence type="ECO:0000313" key="7">
    <source>
        <dbReference type="Proteomes" id="UP001140272"/>
    </source>
</evidence>
<name>A0A9X2YKJ7_9MYCO</name>